<comment type="caution">
    <text evidence="2">The sequence shown here is derived from an EMBL/GenBank/DDBJ whole genome shotgun (WGS) entry which is preliminary data.</text>
</comment>
<feature type="transmembrane region" description="Helical" evidence="1">
    <location>
        <begin position="171"/>
        <end position="192"/>
    </location>
</feature>
<protein>
    <submittedName>
        <fullName evidence="2">Uncharacterized protein</fullName>
    </submittedName>
</protein>
<gene>
    <name evidence="2" type="ORF">HINF_LOCUS45321</name>
    <name evidence="3" type="ORF">HINF_LOCUS49427</name>
</gene>
<feature type="transmembrane region" description="Helical" evidence="1">
    <location>
        <begin position="56"/>
        <end position="74"/>
    </location>
</feature>
<dbReference type="AlphaFoldDB" id="A0AA86QEB8"/>
<keyword evidence="1" id="KW-1133">Transmembrane helix</keyword>
<evidence type="ECO:0000313" key="4">
    <source>
        <dbReference type="Proteomes" id="UP001642409"/>
    </source>
</evidence>
<proteinExistence type="predicted"/>
<feature type="transmembrane region" description="Helical" evidence="1">
    <location>
        <begin position="20"/>
        <end position="44"/>
    </location>
</feature>
<evidence type="ECO:0000256" key="1">
    <source>
        <dbReference type="SAM" id="Phobius"/>
    </source>
</evidence>
<keyword evidence="4" id="KW-1185">Reference proteome</keyword>
<evidence type="ECO:0000313" key="2">
    <source>
        <dbReference type="EMBL" id="CAI9957676.1"/>
    </source>
</evidence>
<dbReference type="Proteomes" id="UP001642409">
    <property type="component" value="Unassembled WGS sequence"/>
</dbReference>
<keyword evidence="1" id="KW-0812">Transmembrane</keyword>
<feature type="transmembrane region" description="Helical" evidence="1">
    <location>
        <begin position="204"/>
        <end position="224"/>
    </location>
</feature>
<reference evidence="2" key="1">
    <citation type="submission" date="2023-06" db="EMBL/GenBank/DDBJ databases">
        <authorList>
            <person name="Kurt Z."/>
        </authorList>
    </citation>
    <scope>NUCLEOTIDE SEQUENCE</scope>
</reference>
<evidence type="ECO:0000313" key="3">
    <source>
        <dbReference type="EMBL" id="CAL6060854.1"/>
    </source>
</evidence>
<keyword evidence="1" id="KW-0472">Membrane</keyword>
<organism evidence="2">
    <name type="scientific">Hexamita inflata</name>
    <dbReference type="NCBI Taxonomy" id="28002"/>
    <lineage>
        <taxon>Eukaryota</taxon>
        <taxon>Metamonada</taxon>
        <taxon>Diplomonadida</taxon>
        <taxon>Hexamitidae</taxon>
        <taxon>Hexamitinae</taxon>
        <taxon>Hexamita</taxon>
    </lineage>
</organism>
<feature type="transmembrane region" description="Helical" evidence="1">
    <location>
        <begin position="244"/>
        <end position="268"/>
    </location>
</feature>
<feature type="transmembrane region" description="Helical" evidence="1">
    <location>
        <begin position="132"/>
        <end position="151"/>
    </location>
</feature>
<sequence length="286" mass="33016">MVANCPSWMHYCVDWKDWSPAILAIGIAAMLIALVFSVVLLVLYRKNTHKLVHMRQHYKIFVALIICTALRVPWWGMNVVKYENHSPPDVAQQMINRICLLTLYLSQSFYVQTWLRVIIALRQYRGENGLKWLFIIMDSVVSVLMGVEIVYRGFDKAPVSNKKIYKIGVYFIASCSLLTCVVYIVIGSVLLFKLRTYFRCNSKTIMGFVIISSLLSASALSRVICLFQDFIFGHHIKNSNIFASFAYLLPDSVPCICILVMQTMTYVVEYKKRQPLDNQNENEYVY</sequence>
<dbReference type="EMBL" id="CAXDID020000232">
    <property type="protein sequence ID" value="CAL6060854.1"/>
    <property type="molecule type" value="Genomic_DNA"/>
</dbReference>
<dbReference type="EMBL" id="CATOUU010000890">
    <property type="protein sequence ID" value="CAI9957676.1"/>
    <property type="molecule type" value="Genomic_DNA"/>
</dbReference>
<reference evidence="3 4" key="2">
    <citation type="submission" date="2024-07" db="EMBL/GenBank/DDBJ databases">
        <authorList>
            <person name="Akdeniz Z."/>
        </authorList>
    </citation>
    <scope>NUCLEOTIDE SEQUENCE [LARGE SCALE GENOMIC DNA]</scope>
</reference>
<name>A0AA86QEB8_9EUKA</name>
<feature type="transmembrane region" description="Helical" evidence="1">
    <location>
        <begin position="94"/>
        <end position="111"/>
    </location>
</feature>
<accession>A0AA86QEB8</accession>